<name>A0ABT5G6W2_9ACTN</name>
<dbReference type="Proteomes" id="UP001221328">
    <property type="component" value="Unassembled WGS sequence"/>
</dbReference>
<dbReference type="EMBL" id="JAQOSK010000021">
    <property type="protein sequence ID" value="MDC2960342.1"/>
    <property type="molecule type" value="Genomic_DNA"/>
</dbReference>
<sequence>MLDRAVHEVALAGEPVAVAHRIPREQDGEGSGEPLTWHSLRLETMACMLVMTLRRLGDRFFEAQCQWPRLHPLNERATAVSHHPLIIVESTRQLATAVQNRYLRPGQEPLLEVVSVNLGLHAGTQPIESGSATRVSVRVMLSDVVLQAGALTSFRVTAEYLHAGQPFATCALRLAAATAETGPLALAPGSVLLHPAAAAVGAVSEPDVLLARGPQGRLVIVPRDPAHPVLLPGRPDGLPALAVLEAGRQAVLLSSGMTARAVAGLYVDLSAPVPVRGAAVDVVPDHMGARFVVTAAGQVAATGAVTLLGP</sequence>
<evidence type="ECO:0000313" key="2">
    <source>
        <dbReference type="Proteomes" id="UP001221328"/>
    </source>
</evidence>
<proteinExistence type="predicted"/>
<evidence type="ECO:0000313" key="1">
    <source>
        <dbReference type="EMBL" id="MDC2960342.1"/>
    </source>
</evidence>
<dbReference type="RefSeq" id="WP_272178487.1">
    <property type="nucleotide sequence ID" value="NZ_JAQOSK010000021.1"/>
</dbReference>
<reference evidence="1 2" key="1">
    <citation type="journal article" date="2015" name="Int. J. Syst. Evol. Microbiol.">
        <title>Streptomyces gilvifuscus sp. nov., an actinomycete that produces antibacterial compounds isolated from soil.</title>
        <authorList>
            <person name="Nguyen T.M."/>
            <person name="Kim J."/>
        </authorList>
    </citation>
    <scope>NUCLEOTIDE SEQUENCE [LARGE SCALE GENOMIC DNA]</scope>
    <source>
        <strain evidence="1 2">T113</strain>
    </source>
</reference>
<gene>
    <name evidence="1" type="ORF">PO587_38540</name>
</gene>
<keyword evidence="2" id="KW-1185">Reference proteome</keyword>
<evidence type="ECO:0008006" key="3">
    <source>
        <dbReference type="Google" id="ProtNLM"/>
    </source>
</evidence>
<organism evidence="1 2">
    <name type="scientific">Streptomyces gilvifuscus</name>
    <dbReference type="NCBI Taxonomy" id="1550617"/>
    <lineage>
        <taxon>Bacteria</taxon>
        <taxon>Bacillati</taxon>
        <taxon>Actinomycetota</taxon>
        <taxon>Actinomycetes</taxon>
        <taxon>Kitasatosporales</taxon>
        <taxon>Streptomycetaceae</taxon>
        <taxon>Streptomyces</taxon>
    </lineage>
</organism>
<protein>
    <recommendedName>
        <fullName evidence="3">A-factor biosynthesis hotdog domain-containing protein</fullName>
    </recommendedName>
</protein>
<accession>A0ABT5G6W2</accession>
<comment type="caution">
    <text evidence="1">The sequence shown here is derived from an EMBL/GenBank/DDBJ whole genome shotgun (WGS) entry which is preliminary data.</text>
</comment>